<gene>
    <name evidence="2" type="ORF">QQF64_026092</name>
</gene>
<evidence type="ECO:0000313" key="3">
    <source>
        <dbReference type="Proteomes" id="UP001558613"/>
    </source>
</evidence>
<dbReference type="SUPFAM" id="SSF53098">
    <property type="entry name" value="Ribonuclease H-like"/>
    <property type="match status" value="1"/>
</dbReference>
<accession>A0ABR3NQW7</accession>
<dbReference type="InterPro" id="IPR012337">
    <property type="entry name" value="RNaseH-like_sf"/>
</dbReference>
<dbReference type="Pfam" id="PF05699">
    <property type="entry name" value="Dimer_Tnp_hAT"/>
    <property type="match status" value="1"/>
</dbReference>
<comment type="caution">
    <text evidence="2">The sequence shown here is derived from an EMBL/GenBank/DDBJ whole genome shotgun (WGS) entry which is preliminary data.</text>
</comment>
<evidence type="ECO:0000259" key="1">
    <source>
        <dbReference type="Pfam" id="PF05699"/>
    </source>
</evidence>
<proteinExistence type="predicted"/>
<organism evidence="2 3">
    <name type="scientific">Cirrhinus molitorella</name>
    <name type="common">mud carp</name>
    <dbReference type="NCBI Taxonomy" id="172907"/>
    <lineage>
        <taxon>Eukaryota</taxon>
        <taxon>Metazoa</taxon>
        <taxon>Chordata</taxon>
        <taxon>Craniata</taxon>
        <taxon>Vertebrata</taxon>
        <taxon>Euteleostomi</taxon>
        <taxon>Actinopterygii</taxon>
        <taxon>Neopterygii</taxon>
        <taxon>Teleostei</taxon>
        <taxon>Ostariophysi</taxon>
        <taxon>Cypriniformes</taxon>
        <taxon>Cyprinidae</taxon>
        <taxon>Labeoninae</taxon>
        <taxon>Labeonini</taxon>
        <taxon>Cirrhinus</taxon>
    </lineage>
</organism>
<evidence type="ECO:0000313" key="2">
    <source>
        <dbReference type="EMBL" id="KAL1279419.1"/>
    </source>
</evidence>
<reference evidence="2 3" key="1">
    <citation type="submission" date="2023-09" db="EMBL/GenBank/DDBJ databases">
        <authorList>
            <person name="Wang M."/>
        </authorList>
    </citation>
    <scope>NUCLEOTIDE SEQUENCE [LARGE SCALE GENOMIC DNA]</scope>
    <source>
        <strain evidence="2">GT-2023</strain>
        <tissue evidence="2">Liver</tissue>
    </source>
</reference>
<protein>
    <recommendedName>
        <fullName evidence="1">HAT C-terminal dimerisation domain-containing protein</fullName>
    </recommendedName>
</protein>
<keyword evidence="3" id="KW-1185">Reference proteome</keyword>
<dbReference type="InterPro" id="IPR008906">
    <property type="entry name" value="HATC_C_dom"/>
</dbReference>
<dbReference type="EMBL" id="JAYMGO010000003">
    <property type="protein sequence ID" value="KAL1279419.1"/>
    <property type="molecule type" value="Genomic_DNA"/>
</dbReference>
<name>A0ABR3NQW7_9TELE</name>
<sequence>MAVATKRNKIVAKFEEWVNVPLHETVDEVQQYISRNHDMEEERDLLGWWKNNSDIFPLLSRLARSILSIPASSSSSYYLLRGEWR</sequence>
<dbReference type="Proteomes" id="UP001558613">
    <property type="component" value="Unassembled WGS sequence"/>
</dbReference>
<feature type="domain" description="HAT C-terminal dimerisation" evidence="1">
    <location>
        <begin position="28"/>
        <end position="76"/>
    </location>
</feature>